<protein>
    <recommendedName>
        <fullName evidence="9">Odorant receptor</fullName>
    </recommendedName>
</protein>
<evidence type="ECO:0000256" key="2">
    <source>
        <dbReference type="ARBA" id="ARBA00022606"/>
    </source>
</evidence>
<feature type="transmembrane region" description="Helical" evidence="9">
    <location>
        <begin position="15"/>
        <end position="32"/>
    </location>
</feature>
<evidence type="ECO:0000313" key="11">
    <source>
        <dbReference type="Proteomes" id="UP001148838"/>
    </source>
</evidence>
<feature type="transmembrane region" description="Helical" evidence="9">
    <location>
        <begin position="279"/>
        <end position="301"/>
    </location>
</feature>
<evidence type="ECO:0000256" key="6">
    <source>
        <dbReference type="ARBA" id="ARBA00023136"/>
    </source>
</evidence>
<comment type="similarity">
    <text evidence="9">Belongs to the insect chemoreceptor superfamily. Heteromeric odorant receptor channel (TC 1.A.69) family.</text>
</comment>
<comment type="caution">
    <text evidence="10">The sequence shown here is derived from an EMBL/GenBank/DDBJ whole genome shotgun (WGS) entry which is preliminary data.</text>
</comment>
<dbReference type="PANTHER" id="PTHR21137:SF42">
    <property type="entry name" value="ODORANT RECEPTOR 83A"/>
    <property type="match status" value="1"/>
</dbReference>
<organism evidence="10 11">
    <name type="scientific">Periplaneta americana</name>
    <name type="common">American cockroach</name>
    <name type="synonym">Blatta americana</name>
    <dbReference type="NCBI Taxonomy" id="6978"/>
    <lineage>
        <taxon>Eukaryota</taxon>
        <taxon>Metazoa</taxon>
        <taxon>Ecdysozoa</taxon>
        <taxon>Arthropoda</taxon>
        <taxon>Hexapoda</taxon>
        <taxon>Insecta</taxon>
        <taxon>Pterygota</taxon>
        <taxon>Neoptera</taxon>
        <taxon>Polyneoptera</taxon>
        <taxon>Dictyoptera</taxon>
        <taxon>Blattodea</taxon>
        <taxon>Blattoidea</taxon>
        <taxon>Blattidae</taxon>
        <taxon>Blattinae</taxon>
        <taxon>Periplaneta</taxon>
    </lineage>
</organism>
<dbReference type="PANTHER" id="PTHR21137">
    <property type="entry name" value="ODORANT RECEPTOR"/>
    <property type="match status" value="1"/>
</dbReference>
<dbReference type="Proteomes" id="UP001148838">
    <property type="component" value="Unassembled WGS sequence"/>
</dbReference>
<comment type="subcellular location">
    <subcellularLocation>
        <location evidence="9">Cell membrane</location>
        <topology evidence="9">Multi-pass membrane protein</topology>
    </subcellularLocation>
    <subcellularLocation>
        <location evidence="1">Membrane</location>
        <topology evidence="1">Multi-pass membrane protein</topology>
    </subcellularLocation>
</comment>
<keyword evidence="5 9" id="KW-1133">Transmembrane helix</keyword>
<proteinExistence type="inferred from homology"/>
<evidence type="ECO:0000256" key="5">
    <source>
        <dbReference type="ARBA" id="ARBA00022989"/>
    </source>
</evidence>
<dbReference type="Pfam" id="PF02949">
    <property type="entry name" value="7tm_6"/>
    <property type="match status" value="1"/>
</dbReference>
<feature type="transmembrane region" description="Helical" evidence="9">
    <location>
        <begin position="44"/>
        <end position="65"/>
    </location>
</feature>
<evidence type="ECO:0000256" key="3">
    <source>
        <dbReference type="ARBA" id="ARBA00022692"/>
    </source>
</evidence>
<dbReference type="InterPro" id="IPR004117">
    <property type="entry name" value="7tm6_olfct_rcpt"/>
</dbReference>
<reference evidence="10 11" key="1">
    <citation type="journal article" date="2022" name="Allergy">
        <title>Genome assembly and annotation of Periplaneta americana reveal a comprehensive cockroach allergen profile.</title>
        <authorList>
            <person name="Wang L."/>
            <person name="Xiong Q."/>
            <person name="Saelim N."/>
            <person name="Wang L."/>
            <person name="Nong W."/>
            <person name="Wan A.T."/>
            <person name="Shi M."/>
            <person name="Liu X."/>
            <person name="Cao Q."/>
            <person name="Hui J.H.L."/>
            <person name="Sookrung N."/>
            <person name="Leung T.F."/>
            <person name="Tungtrongchitr A."/>
            <person name="Tsui S.K.W."/>
        </authorList>
    </citation>
    <scope>NUCLEOTIDE SEQUENCE [LARGE SCALE GENOMIC DNA]</scope>
    <source>
        <strain evidence="10">PWHHKU_190912</strain>
    </source>
</reference>
<evidence type="ECO:0000313" key="10">
    <source>
        <dbReference type="EMBL" id="KAJ4437183.1"/>
    </source>
</evidence>
<keyword evidence="11" id="KW-1185">Reference proteome</keyword>
<evidence type="ECO:0000256" key="7">
    <source>
        <dbReference type="ARBA" id="ARBA00023170"/>
    </source>
</evidence>
<sequence>MMSNFQDGKYSTERRFRYFIIFFDIAGFPLIAEKSGLLQRVYNTLVSLCAYSVVVGSILDIYMHSDDVKRISTTLRLLINFIMCVWIELNMRYRTHLRRDILRRLLLLTECFTWEEMAVRDVHTGKLTVAGWLPLVNKFMKKGTFVSLTVHILQSVARMLTSRDLSFQTWYPFNTSTSPAYELIQFTQVISLFRFSALSFALPHLYANLVCIACTQLHKIKDALSHVKQKDMESQYIKGDRIETKGGEHRMDNEVKNIIRHHQQVLSYMRMMQDYMNSILAGILFFLMLLLCTAAFTAVLFESVRHAAWNSDWVGTPTKYQYSISFIILISIKGFELNAWNVVPVSNSTFMSMINESMSLFMFLLTMKDKNGKS</sequence>
<keyword evidence="3 9" id="KW-0812">Transmembrane</keyword>
<keyword evidence="4 9" id="KW-0552">Olfaction</keyword>
<keyword evidence="2 9" id="KW-0716">Sensory transduction</keyword>
<gene>
    <name evidence="10" type="ORF">ANN_17318</name>
</gene>
<evidence type="ECO:0000256" key="9">
    <source>
        <dbReference type="RuleBase" id="RU351113"/>
    </source>
</evidence>
<name>A0ABQ8ST64_PERAM</name>
<keyword evidence="7 9" id="KW-0675">Receptor</keyword>
<comment type="caution">
    <text evidence="9">Lacks conserved residue(s) required for the propagation of feature annotation.</text>
</comment>
<evidence type="ECO:0000256" key="1">
    <source>
        <dbReference type="ARBA" id="ARBA00004141"/>
    </source>
</evidence>
<evidence type="ECO:0000256" key="4">
    <source>
        <dbReference type="ARBA" id="ARBA00022725"/>
    </source>
</evidence>
<keyword evidence="6 9" id="KW-0472">Membrane</keyword>
<dbReference type="EMBL" id="JAJSOF020000021">
    <property type="protein sequence ID" value="KAJ4437183.1"/>
    <property type="molecule type" value="Genomic_DNA"/>
</dbReference>
<feature type="transmembrane region" description="Helical" evidence="9">
    <location>
        <begin position="71"/>
        <end position="89"/>
    </location>
</feature>
<accession>A0ABQ8ST64</accession>
<keyword evidence="8 9" id="KW-0807">Transducer</keyword>
<evidence type="ECO:0000256" key="8">
    <source>
        <dbReference type="ARBA" id="ARBA00023224"/>
    </source>
</evidence>